<organism evidence="1 2">
    <name type="scientific">Butyricimonas virosa</name>
    <dbReference type="NCBI Taxonomy" id="544645"/>
    <lineage>
        <taxon>Bacteria</taxon>
        <taxon>Pseudomonadati</taxon>
        <taxon>Bacteroidota</taxon>
        <taxon>Bacteroidia</taxon>
        <taxon>Bacteroidales</taxon>
        <taxon>Odoribacteraceae</taxon>
        <taxon>Butyricimonas</taxon>
    </lineage>
</organism>
<comment type="caution">
    <text evidence="1">The sequence shown here is derived from an EMBL/GenBank/DDBJ whole genome shotgun (WGS) entry which is preliminary data.</text>
</comment>
<accession>A0A921KZW4</accession>
<evidence type="ECO:0000313" key="1">
    <source>
        <dbReference type="EMBL" id="HJF72170.1"/>
    </source>
</evidence>
<name>A0A921KZW4_9BACT</name>
<dbReference type="EMBL" id="DYVS01000294">
    <property type="protein sequence ID" value="HJF72170.1"/>
    <property type="molecule type" value="Genomic_DNA"/>
</dbReference>
<dbReference type="Proteomes" id="UP000742098">
    <property type="component" value="Unassembled WGS sequence"/>
</dbReference>
<proteinExistence type="predicted"/>
<evidence type="ECO:0000313" key="2">
    <source>
        <dbReference type="Proteomes" id="UP000742098"/>
    </source>
</evidence>
<dbReference type="Pfam" id="PF19781">
    <property type="entry name" value="DUF6266"/>
    <property type="match status" value="1"/>
</dbReference>
<reference evidence="1" key="1">
    <citation type="journal article" date="2021" name="PeerJ">
        <title>Extensive microbial diversity within the chicken gut microbiome revealed by metagenomics and culture.</title>
        <authorList>
            <person name="Gilroy R."/>
            <person name="Ravi A."/>
            <person name="Getino M."/>
            <person name="Pursley I."/>
            <person name="Horton D.L."/>
            <person name="Alikhan N.F."/>
            <person name="Baker D."/>
            <person name="Gharbi K."/>
            <person name="Hall N."/>
            <person name="Watson M."/>
            <person name="Adriaenssens E.M."/>
            <person name="Foster-Nyarko E."/>
            <person name="Jarju S."/>
            <person name="Secka A."/>
            <person name="Antonio M."/>
            <person name="Oren A."/>
            <person name="Chaudhuri R.R."/>
            <person name="La Ragione R."/>
            <person name="Hildebrand F."/>
            <person name="Pallen M.J."/>
        </authorList>
    </citation>
    <scope>NUCLEOTIDE SEQUENCE</scope>
    <source>
        <strain evidence="1">6966</strain>
    </source>
</reference>
<dbReference type="AlphaFoldDB" id="A0A921KZW4"/>
<sequence>MELVDGSLLKGFSGEIDGLIVYTVGKKTYARKKPEKVRDPQTGKQLRQRAKFPAVQAFYQSVKSGILKKVYDLAAKEEGSRSGYHLFMHFNIMAFGGNGFIDYSLLRLAHGIQQLPYSLEIKAVSGDGVEFSWLDNSLTMMAQASDHLMVAAVFDDDPFQVVMLDGISACRKDSWASVKLPDGSWTTAHLYCFFGTGDQKRFSASKYFKVNKQ</sequence>
<protein>
    <submittedName>
        <fullName evidence="1">DUF6266 family protein</fullName>
    </submittedName>
</protein>
<reference evidence="1" key="2">
    <citation type="submission" date="2021-09" db="EMBL/GenBank/DDBJ databases">
        <authorList>
            <person name="Gilroy R."/>
        </authorList>
    </citation>
    <scope>NUCLEOTIDE SEQUENCE</scope>
    <source>
        <strain evidence="1">6966</strain>
    </source>
</reference>
<gene>
    <name evidence="1" type="ORF">K8V05_15580</name>
</gene>
<dbReference type="InterPro" id="IPR046233">
    <property type="entry name" value="DUF6266"/>
</dbReference>